<accession>A0A4R2R1B9</accession>
<reference evidence="2 3" key="1">
    <citation type="submission" date="2019-03" db="EMBL/GenBank/DDBJ databases">
        <title>Genomic Encyclopedia of Type Strains, Phase IV (KMG-IV): sequencing the most valuable type-strain genomes for metagenomic binning, comparative biology and taxonomic classification.</title>
        <authorList>
            <person name="Goeker M."/>
        </authorList>
    </citation>
    <scope>NUCLEOTIDE SEQUENCE [LARGE SCALE GENOMIC DNA]</scope>
    <source>
        <strain evidence="2 3">DSM 45765</strain>
    </source>
</reference>
<dbReference type="RefSeq" id="WP_132874916.1">
    <property type="nucleotide sequence ID" value="NZ_SLXQ01000001.1"/>
</dbReference>
<dbReference type="Proteomes" id="UP000294911">
    <property type="component" value="Unassembled WGS sequence"/>
</dbReference>
<evidence type="ECO:0000313" key="2">
    <source>
        <dbReference type="EMBL" id="TCP56293.1"/>
    </source>
</evidence>
<gene>
    <name evidence="2" type="ORF">EV191_101234</name>
</gene>
<name>A0A4R2R1B9_9PSEU</name>
<evidence type="ECO:0000259" key="1">
    <source>
        <dbReference type="Pfam" id="PF04149"/>
    </source>
</evidence>
<sequence length="59" mass="6291">MTVPSMPGDWRKSSYSANTSDCVEVRGGEDTLVRDSKNPAAGWLTVDASAWSAFLAGLK</sequence>
<evidence type="ECO:0000313" key="3">
    <source>
        <dbReference type="Proteomes" id="UP000294911"/>
    </source>
</evidence>
<dbReference type="Pfam" id="PF04149">
    <property type="entry name" value="DUF397"/>
    <property type="match status" value="1"/>
</dbReference>
<dbReference type="EMBL" id="SLXQ01000001">
    <property type="protein sequence ID" value="TCP56293.1"/>
    <property type="molecule type" value="Genomic_DNA"/>
</dbReference>
<feature type="domain" description="DUF397" evidence="1">
    <location>
        <begin position="9"/>
        <end position="59"/>
    </location>
</feature>
<comment type="caution">
    <text evidence="2">The sequence shown here is derived from an EMBL/GenBank/DDBJ whole genome shotgun (WGS) entry which is preliminary data.</text>
</comment>
<dbReference type="InterPro" id="IPR007278">
    <property type="entry name" value="DUF397"/>
</dbReference>
<protein>
    <submittedName>
        <fullName evidence="2">Uncharacterized protein DUF397</fullName>
    </submittedName>
</protein>
<keyword evidence="3" id="KW-1185">Reference proteome</keyword>
<dbReference type="OrthoDB" id="3694945at2"/>
<organism evidence="2 3">
    <name type="scientific">Tamaricihabitans halophyticus</name>
    <dbReference type="NCBI Taxonomy" id="1262583"/>
    <lineage>
        <taxon>Bacteria</taxon>
        <taxon>Bacillati</taxon>
        <taxon>Actinomycetota</taxon>
        <taxon>Actinomycetes</taxon>
        <taxon>Pseudonocardiales</taxon>
        <taxon>Pseudonocardiaceae</taxon>
        <taxon>Tamaricihabitans</taxon>
    </lineage>
</organism>
<dbReference type="AlphaFoldDB" id="A0A4R2R1B9"/>
<proteinExistence type="predicted"/>